<dbReference type="GO" id="GO:0005739">
    <property type="term" value="C:mitochondrion"/>
    <property type="evidence" value="ECO:0007669"/>
    <property type="project" value="TreeGrafter"/>
</dbReference>
<keyword evidence="3" id="KW-1185">Reference proteome</keyword>
<dbReference type="InterPro" id="IPR001932">
    <property type="entry name" value="PPM-type_phosphatase-like_dom"/>
</dbReference>
<dbReference type="InterPro" id="IPR015655">
    <property type="entry name" value="PP2C"/>
</dbReference>
<dbReference type="PANTHER" id="PTHR13832">
    <property type="entry name" value="PROTEIN PHOSPHATASE 2C"/>
    <property type="match status" value="1"/>
</dbReference>
<dbReference type="GO" id="GO:0004741">
    <property type="term" value="F:[pyruvate dehydrogenase (acetyl-transferring)]-phosphatase activity"/>
    <property type="evidence" value="ECO:0007669"/>
    <property type="project" value="TreeGrafter"/>
</dbReference>
<protein>
    <submittedName>
        <fullName evidence="2">Phosphatase 2C-like domain-containing protein</fullName>
    </submittedName>
</protein>
<dbReference type="EMBL" id="JAUKTV010000002">
    <property type="protein sequence ID" value="KAK0744504.1"/>
    <property type="molecule type" value="Genomic_DNA"/>
</dbReference>
<dbReference type="Pfam" id="PF00481">
    <property type="entry name" value="PP2C"/>
    <property type="match status" value="1"/>
</dbReference>
<organism evidence="2 3">
    <name type="scientific">Apiosordaria backusii</name>
    <dbReference type="NCBI Taxonomy" id="314023"/>
    <lineage>
        <taxon>Eukaryota</taxon>
        <taxon>Fungi</taxon>
        <taxon>Dikarya</taxon>
        <taxon>Ascomycota</taxon>
        <taxon>Pezizomycotina</taxon>
        <taxon>Sordariomycetes</taxon>
        <taxon>Sordariomycetidae</taxon>
        <taxon>Sordariales</taxon>
        <taxon>Lasiosphaeriaceae</taxon>
        <taxon>Apiosordaria</taxon>
    </lineage>
</organism>
<reference evidence="2" key="1">
    <citation type="submission" date="2023-06" db="EMBL/GenBank/DDBJ databases">
        <title>Genome-scale phylogeny and comparative genomics of the fungal order Sordariales.</title>
        <authorList>
            <consortium name="Lawrence Berkeley National Laboratory"/>
            <person name="Hensen N."/>
            <person name="Bonometti L."/>
            <person name="Westerberg I."/>
            <person name="Brannstrom I.O."/>
            <person name="Guillou S."/>
            <person name="Cros-Aarteil S."/>
            <person name="Calhoun S."/>
            <person name="Haridas S."/>
            <person name="Kuo A."/>
            <person name="Mondo S."/>
            <person name="Pangilinan J."/>
            <person name="Riley R."/>
            <person name="Labutti K."/>
            <person name="Andreopoulos B."/>
            <person name="Lipzen A."/>
            <person name="Chen C."/>
            <person name="Yanf M."/>
            <person name="Daum C."/>
            <person name="Ng V."/>
            <person name="Clum A."/>
            <person name="Steindorff A."/>
            <person name="Ohm R."/>
            <person name="Martin F."/>
            <person name="Silar P."/>
            <person name="Natvig D."/>
            <person name="Lalanne C."/>
            <person name="Gautier V."/>
            <person name="Ament-Velasquez S.L."/>
            <person name="Kruys A."/>
            <person name="Hutchinson M.I."/>
            <person name="Powell A.J."/>
            <person name="Barry K."/>
            <person name="Miller A.N."/>
            <person name="Grigoriev I.V."/>
            <person name="Debuchy R."/>
            <person name="Gladieux P."/>
            <person name="Thoren M.H."/>
            <person name="Johannesson H."/>
        </authorList>
    </citation>
    <scope>NUCLEOTIDE SEQUENCE</scope>
    <source>
        <strain evidence="2">CBS 540.89</strain>
    </source>
</reference>
<proteinExistence type="predicted"/>
<name>A0AA40ES49_9PEZI</name>
<dbReference type="AlphaFoldDB" id="A0AA40ES49"/>
<dbReference type="PANTHER" id="PTHR13832:SF792">
    <property type="entry name" value="GM14286P"/>
    <property type="match status" value="1"/>
</dbReference>
<evidence type="ECO:0000313" key="3">
    <source>
        <dbReference type="Proteomes" id="UP001172159"/>
    </source>
</evidence>
<dbReference type="Gene3D" id="3.60.40.10">
    <property type="entry name" value="PPM-type phosphatase domain"/>
    <property type="match status" value="1"/>
</dbReference>
<evidence type="ECO:0000313" key="2">
    <source>
        <dbReference type="EMBL" id="KAK0744504.1"/>
    </source>
</evidence>
<dbReference type="SMART" id="SM00332">
    <property type="entry name" value="PP2Cc"/>
    <property type="match status" value="1"/>
</dbReference>
<comment type="caution">
    <text evidence="2">The sequence shown here is derived from an EMBL/GenBank/DDBJ whole genome shotgun (WGS) entry which is preliminary data.</text>
</comment>
<feature type="domain" description="PPM-type phosphatase" evidence="1">
    <location>
        <begin position="118"/>
        <end position="482"/>
    </location>
</feature>
<gene>
    <name evidence="2" type="ORF">B0T21DRAFT_357927</name>
</gene>
<dbReference type="PROSITE" id="PS51746">
    <property type="entry name" value="PPM_2"/>
    <property type="match status" value="1"/>
</dbReference>
<dbReference type="InterPro" id="IPR036457">
    <property type="entry name" value="PPM-type-like_dom_sf"/>
</dbReference>
<dbReference type="CDD" id="cd00143">
    <property type="entry name" value="PP2Cc"/>
    <property type="match status" value="1"/>
</dbReference>
<accession>A0AA40ES49</accession>
<dbReference type="Proteomes" id="UP001172159">
    <property type="component" value="Unassembled WGS sequence"/>
</dbReference>
<dbReference type="SUPFAM" id="SSF81606">
    <property type="entry name" value="PP2C-like"/>
    <property type="match status" value="1"/>
</dbReference>
<sequence>MLLLRVARPRLGRVATSSILRPRARNISPANGSPTASSSSKAARFIAVASIVSAPCLWWLLTPRDEAPRLSNPPAEHLVVEPGPSEEEVTHMLSKEAYSFRVRGVAGVSRYDGTQLAACNPCEDRFTHGRFPSPWDDGNEWMAWGVFDGHAGWQTADLLAKQLVSFVRHCLGQARPNPTVRGAMSDEVVQHAIKKGFVDLDHAILKTAADVAQSKEPLPDKVKKLALAYAGSCALLSIYDPATSTLHVACTGDSRAVLGQKGDDGKWQTIPLSVDQTGENKEEVARLSKEHPGEQNIVKGGRVLGMMVSRAFGDCRWKWPLELQRDFVHRFYGTAPLTPRYDFQTPPYLTAEPVVTSIKLDPRKPSFLIMATDGMWFTVSSQQAVGLVGKWVDSMQAAFGEGASTAPEPTYEPFDFSHFFSKGVNWKFAEGRTTVRDKNVAVHLVRNALGGNHHELVSGRLAFTAPSARRVRDDMTVQVVLFNT</sequence>
<evidence type="ECO:0000259" key="1">
    <source>
        <dbReference type="PROSITE" id="PS51746"/>
    </source>
</evidence>